<evidence type="ECO:0008006" key="2">
    <source>
        <dbReference type="Google" id="ProtNLM"/>
    </source>
</evidence>
<organism evidence="1">
    <name type="scientific">bioreactor metagenome</name>
    <dbReference type="NCBI Taxonomy" id="1076179"/>
    <lineage>
        <taxon>unclassified sequences</taxon>
        <taxon>metagenomes</taxon>
        <taxon>ecological metagenomes</taxon>
    </lineage>
</organism>
<gene>
    <name evidence="1" type="ORF">SDC9_135024</name>
</gene>
<dbReference type="InterPro" id="IPR009296">
    <property type="entry name" value="DUF951"/>
</dbReference>
<dbReference type="EMBL" id="VSSQ01035640">
    <property type="protein sequence ID" value="MPM87923.1"/>
    <property type="molecule type" value="Genomic_DNA"/>
</dbReference>
<evidence type="ECO:0000313" key="1">
    <source>
        <dbReference type="EMBL" id="MPM87923.1"/>
    </source>
</evidence>
<dbReference type="AlphaFoldDB" id="A0A645DGH6"/>
<proteinExistence type="predicted"/>
<dbReference type="PANTHER" id="PTHR38455:SF1">
    <property type="entry name" value="DUF951 DOMAIN-CONTAINING PROTEIN"/>
    <property type="match status" value="1"/>
</dbReference>
<dbReference type="PANTHER" id="PTHR38455">
    <property type="entry name" value="HYPOTHETICAL CYTOSOLIC PROTEIN"/>
    <property type="match status" value="1"/>
</dbReference>
<accession>A0A645DGH6</accession>
<sequence length="67" mass="7794">MELHLKDRVELKKPHPCGSKIWTIERVGMDIRLKCEGCGREQLIPRSKAEKAIKRIIESPERKEKNG</sequence>
<dbReference type="Pfam" id="PF06107">
    <property type="entry name" value="DUF951"/>
    <property type="match status" value="1"/>
</dbReference>
<dbReference type="PIRSF" id="PIRSF037263">
    <property type="entry name" value="DUF951_bac"/>
    <property type="match status" value="1"/>
</dbReference>
<name>A0A645DGH6_9ZZZZ</name>
<protein>
    <recommendedName>
        <fullName evidence="2">DUF951 domain-containing protein</fullName>
    </recommendedName>
</protein>
<reference evidence="1" key="1">
    <citation type="submission" date="2019-08" db="EMBL/GenBank/DDBJ databases">
        <authorList>
            <person name="Kucharzyk K."/>
            <person name="Murdoch R.W."/>
            <person name="Higgins S."/>
            <person name="Loffler F."/>
        </authorList>
    </citation>
    <scope>NUCLEOTIDE SEQUENCE</scope>
</reference>
<comment type="caution">
    <text evidence="1">The sequence shown here is derived from an EMBL/GenBank/DDBJ whole genome shotgun (WGS) entry which is preliminary data.</text>
</comment>